<dbReference type="Proteomes" id="UP000652761">
    <property type="component" value="Unassembled WGS sequence"/>
</dbReference>
<comment type="caution">
    <text evidence="1">The sequence shown here is derived from an EMBL/GenBank/DDBJ whole genome shotgun (WGS) entry which is preliminary data.</text>
</comment>
<name>A0A843XIY4_COLES</name>
<sequence length="109" mass="12545">MDYGPMWARDYWESLCHCWATGPWQERSPAAKHNQAAHLEKNVHTNGVKSSSVPLYFASYLIGLISGRGRMTMSARVLARLPRPMTGRWRIAIRRALPSQNWIRRHGLT</sequence>
<gene>
    <name evidence="1" type="ORF">Taro_052545</name>
</gene>
<protein>
    <submittedName>
        <fullName evidence="1">Uncharacterized protein</fullName>
    </submittedName>
</protein>
<proteinExistence type="predicted"/>
<dbReference type="EMBL" id="NMUH01009000">
    <property type="protein sequence ID" value="MQM19539.1"/>
    <property type="molecule type" value="Genomic_DNA"/>
</dbReference>
<evidence type="ECO:0000313" key="1">
    <source>
        <dbReference type="EMBL" id="MQM19539.1"/>
    </source>
</evidence>
<evidence type="ECO:0000313" key="2">
    <source>
        <dbReference type="Proteomes" id="UP000652761"/>
    </source>
</evidence>
<accession>A0A843XIY4</accession>
<keyword evidence="2" id="KW-1185">Reference proteome</keyword>
<dbReference type="AlphaFoldDB" id="A0A843XIY4"/>
<organism evidence="1 2">
    <name type="scientific">Colocasia esculenta</name>
    <name type="common">Wild taro</name>
    <name type="synonym">Arum esculentum</name>
    <dbReference type="NCBI Taxonomy" id="4460"/>
    <lineage>
        <taxon>Eukaryota</taxon>
        <taxon>Viridiplantae</taxon>
        <taxon>Streptophyta</taxon>
        <taxon>Embryophyta</taxon>
        <taxon>Tracheophyta</taxon>
        <taxon>Spermatophyta</taxon>
        <taxon>Magnoliopsida</taxon>
        <taxon>Liliopsida</taxon>
        <taxon>Araceae</taxon>
        <taxon>Aroideae</taxon>
        <taxon>Colocasieae</taxon>
        <taxon>Colocasia</taxon>
    </lineage>
</organism>
<reference evidence="1" key="1">
    <citation type="submission" date="2017-07" db="EMBL/GenBank/DDBJ databases">
        <title>Taro Niue Genome Assembly and Annotation.</title>
        <authorList>
            <person name="Atibalentja N."/>
            <person name="Keating K."/>
            <person name="Fields C.J."/>
        </authorList>
    </citation>
    <scope>NUCLEOTIDE SEQUENCE</scope>
    <source>
        <strain evidence="1">Niue_2</strain>
        <tissue evidence="1">Leaf</tissue>
    </source>
</reference>